<dbReference type="CDD" id="cd04465">
    <property type="entry name" value="S1_RPS1_repeat_ec2_hs2"/>
    <property type="match status" value="1"/>
</dbReference>
<dbReference type="SUPFAM" id="SSF50249">
    <property type="entry name" value="Nucleic acid-binding proteins"/>
    <property type="match status" value="4"/>
</dbReference>
<dbReference type="PANTHER" id="PTHR10724:SF7">
    <property type="entry name" value="SMALL RIBOSOMAL SUBUNIT PROTEIN BS1C"/>
    <property type="match status" value="1"/>
</dbReference>
<feature type="domain" description="S1 motif" evidence="5">
    <location>
        <begin position="197"/>
        <end position="265"/>
    </location>
</feature>
<dbReference type="PROSITE" id="PS50126">
    <property type="entry name" value="S1"/>
    <property type="match status" value="4"/>
</dbReference>
<dbReference type="NCBIfam" id="NF005208">
    <property type="entry name" value="PRK06676.1"/>
    <property type="match status" value="1"/>
</dbReference>
<proteinExistence type="inferred from homology"/>
<keyword evidence="3" id="KW-0687">Ribonucleoprotein</keyword>
<dbReference type="STRING" id="1120920.SAMN03080599_00403"/>
<dbReference type="PRINTS" id="PR00681">
    <property type="entry name" value="RIBOSOMALS1"/>
</dbReference>
<dbReference type="CDD" id="cd05688">
    <property type="entry name" value="S1_RPS1_repeat_ec3"/>
    <property type="match status" value="1"/>
</dbReference>
<dbReference type="InterPro" id="IPR003029">
    <property type="entry name" value="S1_domain"/>
</dbReference>
<dbReference type="PANTHER" id="PTHR10724">
    <property type="entry name" value="30S RIBOSOMAL PROTEIN S1"/>
    <property type="match status" value="1"/>
</dbReference>
<dbReference type="GO" id="GO:0003729">
    <property type="term" value="F:mRNA binding"/>
    <property type="evidence" value="ECO:0007669"/>
    <property type="project" value="TreeGrafter"/>
</dbReference>
<organism evidence="6 7">
    <name type="scientific">Acidaminobacter hydrogenoformans DSM 2784</name>
    <dbReference type="NCBI Taxonomy" id="1120920"/>
    <lineage>
        <taxon>Bacteria</taxon>
        <taxon>Bacillati</taxon>
        <taxon>Bacillota</taxon>
        <taxon>Clostridia</taxon>
        <taxon>Peptostreptococcales</taxon>
        <taxon>Acidaminobacteraceae</taxon>
        <taxon>Acidaminobacter</taxon>
    </lineage>
</organism>
<evidence type="ECO:0000256" key="3">
    <source>
        <dbReference type="ARBA" id="ARBA00023274"/>
    </source>
</evidence>
<feature type="domain" description="S1 motif" evidence="5">
    <location>
        <begin position="23"/>
        <end position="92"/>
    </location>
</feature>
<keyword evidence="2 6" id="KW-0689">Ribosomal protein</keyword>
<evidence type="ECO:0000313" key="6">
    <source>
        <dbReference type="EMBL" id="SCZ76776.1"/>
    </source>
</evidence>
<dbReference type="InterPro" id="IPR012340">
    <property type="entry name" value="NA-bd_OB-fold"/>
</dbReference>
<comment type="similarity">
    <text evidence="1">Belongs to the bacterial ribosomal protein bS1 family.</text>
</comment>
<evidence type="ECO:0000259" key="5">
    <source>
        <dbReference type="PROSITE" id="PS50126"/>
    </source>
</evidence>
<gene>
    <name evidence="6" type="ORF">SAMN03080599_00403</name>
</gene>
<dbReference type="InterPro" id="IPR035104">
    <property type="entry name" value="Ribosomal_protein_S1-like"/>
</dbReference>
<dbReference type="CDD" id="cd05687">
    <property type="entry name" value="S1_RPS1_repeat_ec1_hs1"/>
    <property type="match status" value="1"/>
</dbReference>
<dbReference type="AlphaFoldDB" id="A0A1G5RS06"/>
<dbReference type="GO" id="GO:0006412">
    <property type="term" value="P:translation"/>
    <property type="evidence" value="ECO:0007669"/>
    <property type="project" value="TreeGrafter"/>
</dbReference>
<feature type="domain" description="S1 motif" evidence="5">
    <location>
        <begin position="282"/>
        <end position="351"/>
    </location>
</feature>
<evidence type="ECO:0000256" key="4">
    <source>
        <dbReference type="SAM" id="MobiDB-lite"/>
    </source>
</evidence>
<dbReference type="RefSeq" id="WP_092589221.1">
    <property type="nucleotide sequence ID" value="NZ_FMWL01000002.1"/>
</dbReference>
<evidence type="ECO:0000256" key="2">
    <source>
        <dbReference type="ARBA" id="ARBA00022980"/>
    </source>
</evidence>
<dbReference type="InterPro" id="IPR050437">
    <property type="entry name" value="Ribos_protein_bS1-like"/>
</dbReference>
<dbReference type="EMBL" id="FMWL01000002">
    <property type="protein sequence ID" value="SCZ76776.1"/>
    <property type="molecule type" value="Genomic_DNA"/>
</dbReference>
<protein>
    <submittedName>
        <fullName evidence="6">Small subunit ribosomal protein S1</fullName>
    </submittedName>
</protein>
<dbReference type="Proteomes" id="UP000199208">
    <property type="component" value="Unassembled WGS sequence"/>
</dbReference>
<evidence type="ECO:0000256" key="1">
    <source>
        <dbReference type="ARBA" id="ARBA00006767"/>
    </source>
</evidence>
<dbReference type="SMART" id="SM00316">
    <property type="entry name" value="S1"/>
    <property type="match status" value="4"/>
</dbReference>
<evidence type="ECO:0000313" key="7">
    <source>
        <dbReference type="Proteomes" id="UP000199208"/>
    </source>
</evidence>
<dbReference type="GO" id="GO:0022627">
    <property type="term" value="C:cytosolic small ribosomal subunit"/>
    <property type="evidence" value="ECO:0007669"/>
    <property type="project" value="TreeGrafter"/>
</dbReference>
<sequence>MENNSMEQFMDQIDESLRAPRSGSIVKGKVVQVKSDEIIVNIGYKADGVIPLEEISSAATPADLSEFEENQEIEVYVIKNDNGDGNVLLSLKRVSMYADWGLLEEAYAAEEEIEVKVTETVKGGVVAYYQEARGFIPASQISTRYVNDLKEYVGKTMLVKIIEFNREKRRAVFSRKVVLQKENAVKKEAVWEKVFEGAVVKGEVKRITSFGVFIDLGGIDGMAHISELTWGRINKPQEVVKIGDVVEVKVIGIDKSTEKISLSIKQLKEDPWTTFMDHYAIGGVYESKVVNLTDFGAFVELEPGVEGLVHVSQIARRRVEKPSDELKVGEKHFVKLLDVDLENRRIKLSMKEVEDEEAEEAAAEVEVEAEVVETEVAEAAEVVEEAEVVEAVEVASEEAVEEAETEEAEAEEEK</sequence>
<keyword evidence="7" id="KW-1185">Reference proteome</keyword>
<dbReference type="Pfam" id="PF00575">
    <property type="entry name" value="S1"/>
    <property type="match status" value="4"/>
</dbReference>
<dbReference type="OrthoDB" id="9804077at2"/>
<dbReference type="Gene3D" id="2.40.50.140">
    <property type="entry name" value="Nucleic acid-binding proteins"/>
    <property type="match status" value="4"/>
</dbReference>
<name>A0A1G5RS06_9FIRM</name>
<feature type="region of interest" description="Disordered" evidence="4">
    <location>
        <begin position="395"/>
        <end position="414"/>
    </location>
</feature>
<accession>A0A1G5RS06</accession>
<reference evidence="6 7" key="1">
    <citation type="submission" date="2016-10" db="EMBL/GenBank/DDBJ databases">
        <authorList>
            <person name="de Groot N.N."/>
        </authorList>
    </citation>
    <scope>NUCLEOTIDE SEQUENCE [LARGE SCALE GENOMIC DNA]</scope>
    <source>
        <strain evidence="6 7">DSM 2784</strain>
    </source>
</reference>
<dbReference type="GO" id="GO:0003735">
    <property type="term" value="F:structural constituent of ribosome"/>
    <property type="evidence" value="ECO:0007669"/>
    <property type="project" value="TreeGrafter"/>
</dbReference>
<feature type="domain" description="S1 motif" evidence="5">
    <location>
        <begin position="110"/>
        <end position="176"/>
    </location>
</feature>